<dbReference type="Proteomes" id="UP000217103">
    <property type="component" value="Unassembled WGS sequence"/>
</dbReference>
<keyword evidence="1" id="KW-0812">Transmembrane</keyword>
<accession>A0A1H1ECH8</accession>
<proteinExistence type="predicted"/>
<feature type="transmembrane region" description="Helical" evidence="1">
    <location>
        <begin position="20"/>
        <end position="46"/>
    </location>
</feature>
<feature type="transmembrane region" description="Helical" evidence="1">
    <location>
        <begin position="67"/>
        <end position="90"/>
    </location>
</feature>
<reference evidence="2 3" key="1">
    <citation type="submission" date="2016-10" db="EMBL/GenBank/DDBJ databases">
        <authorList>
            <person name="de Groot N.N."/>
        </authorList>
    </citation>
    <scope>NUCLEOTIDE SEQUENCE [LARGE SCALE GENOMIC DNA]</scope>
    <source>
        <strain evidence="2 3">DSM 43794</strain>
    </source>
</reference>
<keyword evidence="3" id="KW-1185">Reference proteome</keyword>
<keyword evidence="1" id="KW-0472">Membrane</keyword>
<name>A0A1H1ECH8_9ACTN</name>
<evidence type="ECO:0008006" key="4">
    <source>
        <dbReference type="Google" id="ProtNLM"/>
    </source>
</evidence>
<gene>
    <name evidence="2" type="ORF">SAMN04489764_2394</name>
</gene>
<evidence type="ECO:0000256" key="1">
    <source>
        <dbReference type="SAM" id="Phobius"/>
    </source>
</evidence>
<protein>
    <recommendedName>
        <fullName evidence="4">DUF4190 domain-containing protein</fullName>
    </recommendedName>
</protein>
<dbReference type="STRING" id="35622.SAMN04489764_2394"/>
<keyword evidence="1" id="KW-1133">Transmembrane helix</keyword>
<evidence type="ECO:0000313" key="3">
    <source>
        <dbReference type="Proteomes" id="UP000217103"/>
    </source>
</evidence>
<dbReference type="RefSeq" id="WP_242659238.1">
    <property type="nucleotide sequence ID" value="NZ_FNKK01000002.1"/>
</dbReference>
<dbReference type="EMBL" id="FNKK01000002">
    <property type="protein sequence ID" value="SDQ85856.1"/>
    <property type="molecule type" value="Genomic_DNA"/>
</dbReference>
<dbReference type="AlphaFoldDB" id="A0A1H1ECH8"/>
<evidence type="ECO:0000313" key="2">
    <source>
        <dbReference type="EMBL" id="SDQ85856.1"/>
    </source>
</evidence>
<organism evidence="2 3">
    <name type="scientific">Thermostaphylospora chromogena</name>
    <dbReference type="NCBI Taxonomy" id="35622"/>
    <lineage>
        <taxon>Bacteria</taxon>
        <taxon>Bacillati</taxon>
        <taxon>Actinomycetota</taxon>
        <taxon>Actinomycetes</taxon>
        <taxon>Streptosporangiales</taxon>
        <taxon>Thermomonosporaceae</taxon>
        <taxon>Thermostaphylospora</taxon>
    </lineage>
</organism>
<sequence>MIPTQFPTGQRPPEAAGRRAVWLAVAALAMAFLLPIGGLVLGALALTTGVRALGELRRAGKSARTAISGIVLGTISVLISLFYTVLQLYFAPELSAYNECRLGAGTVAAQNDCREQLERALEKKLPFLNPGELQLPL</sequence>